<dbReference type="InterPro" id="IPR011990">
    <property type="entry name" value="TPR-like_helical_dom_sf"/>
</dbReference>
<gene>
    <name evidence="1" type="ORF">PACILC2_43440</name>
</gene>
<accession>A0ABQ4ND32</accession>
<name>A0ABQ4ND32_9BACL</name>
<comment type="caution">
    <text evidence="1">The sequence shown here is derived from an EMBL/GenBank/DDBJ whole genome shotgun (WGS) entry which is preliminary data.</text>
</comment>
<evidence type="ECO:0000313" key="2">
    <source>
        <dbReference type="Proteomes" id="UP000680304"/>
    </source>
</evidence>
<organism evidence="1 2">
    <name type="scientific">Paenibacillus cisolokensis</name>
    <dbReference type="NCBI Taxonomy" id="1658519"/>
    <lineage>
        <taxon>Bacteria</taxon>
        <taxon>Bacillati</taxon>
        <taxon>Bacillota</taxon>
        <taxon>Bacilli</taxon>
        <taxon>Bacillales</taxon>
        <taxon>Paenibacillaceae</taxon>
        <taxon>Paenibacillus</taxon>
    </lineage>
</organism>
<proteinExistence type="predicted"/>
<evidence type="ECO:0000313" key="1">
    <source>
        <dbReference type="EMBL" id="GIQ65776.1"/>
    </source>
</evidence>
<protein>
    <submittedName>
        <fullName evidence="1">Uncharacterized protein</fullName>
    </submittedName>
</protein>
<dbReference type="EMBL" id="BOVJ01000149">
    <property type="protein sequence ID" value="GIQ65776.1"/>
    <property type="molecule type" value="Genomic_DNA"/>
</dbReference>
<dbReference type="Proteomes" id="UP000680304">
    <property type="component" value="Unassembled WGS sequence"/>
</dbReference>
<reference evidence="1 2" key="1">
    <citation type="submission" date="2021-04" db="EMBL/GenBank/DDBJ databases">
        <title>Draft genome sequence of Paenibacillus cisolokensis, LC2-13A.</title>
        <authorList>
            <person name="Uke A."/>
            <person name="Chhe C."/>
            <person name="Baramee S."/>
            <person name="Kosugi A."/>
        </authorList>
    </citation>
    <scope>NUCLEOTIDE SEQUENCE [LARGE SCALE GENOMIC DNA]</scope>
    <source>
        <strain evidence="1 2">LC2-13A</strain>
    </source>
</reference>
<dbReference type="Gene3D" id="1.25.40.10">
    <property type="entry name" value="Tetratricopeptide repeat domain"/>
    <property type="match status" value="1"/>
</dbReference>
<dbReference type="SUPFAM" id="SSF48452">
    <property type="entry name" value="TPR-like"/>
    <property type="match status" value="1"/>
</dbReference>
<keyword evidence="2" id="KW-1185">Reference proteome</keyword>
<sequence length="301" mass="34753">MFERIYMAYVVVCGIALAPICRGDKREWLMRTALAAGLPVIGLLLPFFRPPEHAQRQKDTAAFDHFRIGESRGEAILKPDAEREMNIVPLEEALLVNDFAIRRKAMIDVLKQDSLEYLGVLQTAVGNEDTETSHYAASAIMEVKRQLMLKLQQFEVRYEKEKDDPFLLRAYADVLKSYMSSGFLDERTEMKYRYTYSAVLERLIELAPESAEAYPDKIDTDLKLGEYISAERSALRYLRQFPDREDAYIRLMKVYFTVRSFDKLNRTLEQLKHSPVRLSHEGLTIVRFWSGGTRVGTEGET</sequence>